<evidence type="ECO:0000313" key="3">
    <source>
        <dbReference type="Proteomes" id="UP000554235"/>
    </source>
</evidence>
<evidence type="ECO:0000313" key="2">
    <source>
        <dbReference type="EMBL" id="KAF4463362.1"/>
    </source>
</evidence>
<gene>
    <name evidence="2" type="ORF">FALBO_9813</name>
</gene>
<dbReference type="EMBL" id="JAADYS010001370">
    <property type="protein sequence ID" value="KAF4463362.1"/>
    <property type="molecule type" value="Genomic_DNA"/>
</dbReference>
<feature type="compositionally biased region" description="Low complexity" evidence="1">
    <location>
        <begin position="891"/>
        <end position="909"/>
    </location>
</feature>
<accession>A0A8H4L855</accession>
<feature type="compositionally biased region" description="Basic and acidic residues" evidence="1">
    <location>
        <begin position="975"/>
        <end position="988"/>
    </location>
</feature>
<feature type="region of interest" description="Disordered" evidence="1">
    <location>
        <begin position="845"/>
        <end position="909"/>
    </location>
</feature>
<comment type="caution">
    <text evidence="2">The sequence shown here is derived from an EMBL/GenBank/DDBJ whole genome shotgun (WGS) entry which is preliminary data.</text>
</comment>
<feature type="compositionally biased region" description="Basic residues" evidence="1">
    <location>
        <begin position="23"/>
        <end position="34"/>
    </location>
</feature>
<feature type="compositionally biased region" description="Pro residues" evidence="1">
    <location>
        <begin position="856"/>
        <end position="866"/>
    </location>
</feature>
<dbReference type="AlphaFoldDB" id="A0A8H4L855"/>
<reference evidence="2 3" key="1">
    <citation type="submission" date="2020-01" db="EMBL/GenBank/DDBJ databases">
        <title>Identification and distribution of gene clusters putatively required for synthesis of sphingolipid metabolism inhibitors in phylogenetically diverse species of the filamentous fungus Fusarium.</title>
        <authorList>
            <person name="Kim H.-S."/>
            <person name="Busman M."/>
            <person name="Brown D.W."/>
            <person name="Divon H."/>
            <person name="Uhlig S."/>
            <person name="Proctor R.H."/>
        </authorList>
    </citation>
    <scope>NUCLEOTIDE SEQUENCE [LARGE SCALE GENOMIC DNA]</scope>
    <source>
        <strain evidence="2 3">NRRL 20459</strain>
    </source>
</reference>
<dbReference type="OrthoDB" id="5366163at2759"/>
<evidence type="ECO:0000256" key="1">
    <source>
        <dbReference type="SAM" id="MobiDB-lite"/>
    </source>
</evidence>
<protein>
    <submittedName>
        <fullName evidence="2">Uncharacterized protein</fullName>
    </submittedName>
</protein>
<feature type="region of interest" description="Disordered" evidence="1">
    <location>
        <begin position="1"/>
        <end position="42"/>
    </location>
</feature>
<feature type="region of interest" description="Disordered" evidence="1">
    <location>
        <begin position="975"/>
        <end position="997"/>
    </location>
</feature>
<dbReference type="Proteomes" id="UP000554235">
    <property type="component" value="Unassembled WGS sequence"/>
</dbReference>
<proteinExistence type="predicted"/>
<keyword evidence="3" id="KW-1185">Reference proteome</keyword>
<feature type="region of interest" description="Disordered" evidence="1">
    <location>
        <begin position="180"/>
        <end position="201"/>
    </location>
</feature>
<feature type="region of interest" description="Disordered" evidence="1">
    <location>
        <begin position="312"/>
        <end position="347"/>
    </location>
</feature>
<name>A0A8H4L855_9HYPO</name>
<organism evidence="2 3">
    <name type="scientific">Fusarium albosuccineum</name>
    <dbReference type="NCBI Taxonomy" id="1237068"/>
    <lineage>
        <taxon>Eukaryota</taxon>
        <taxon>Fungi</taxon>
        <taxon>Dikarya</taxon>
        <taxon>Ascomycota</taxon>
        <taxon>Pezizomycotina</taxon>
        <taxon>Sordariomycetes</taxon>
        <taxon>Hypocreomycetidae</taxon>
        <taxon>Hypocreales</taxon>
        <taxon>Nectriaceae</taxon>
        <taxon>Fusarium</taxon>
        <taxon>Fusarium decemcellulare species complex</taxon>
    </lineage>
</organism>
<sequence length="997" mass="110245">METKKRLSLDGISPGSGPSALRRLTRSPSHRLSLRRSSTESTRSSVVSASVSVLSDDSEASSSACVTRDTARDECALHRFIVWTAVKRNECDKMTSQEKRECPMLRCRKRFPNHELMLQHLYSCEWLAAGEYWCYECEKAERFNDAKCKRCLGHPSRRRKIMSMAKNFFSSLGHKSKNSTLPDLDLDLDDAEAPPSYDSAVAPPEVELYSNEIHEIDSCEIALPTIVEDEAEADMLPAPMPTPDMPPLPIQPLPTRPSHPAELESGANLEEPLIDWNSLPDTVAPVNLIDPGANVGPARPVLQLHTSDLDEYRRQQKKRSKGAVCPSTSVRSTASTNSTSSTNSTLSTASYNISPVSAWSGPWARTTGFESTLTSPADDLASPGGLLRANSFAISRKASTAKDWGTFDNSISESYDSYVPELPADMPMLGALPGTDSVHDPDPLALDQPVFTLDDSSLPTDFSLGSNLALTDNNATMDLSVPTALAEPMVGYYHNPRSLVGTAWDALEMHVVESMAKLQQMTKNHLVSQLRSMTAHSIAMSGLETLIDILEGRQPDAPVKLLCFVHLVYCFSLVVHEQDAASRSTDLFGQAMSYSAWFSRQDRQLYIQVVDALWKPASMTEADVVNLVRAKTSPSMSRSSSLKGKERELAPMHQSNTDSLAFVAQYFLDQLEYATVQVIDQPEIQSSDLYMQHLHDPTMAMHGDSPYAIATNFMLKHNFQLYTNVPAFAASLNDIVQRVNSNSVSTLRRLELELMHAGKMCLPSEFYFDHFIEHVRQQMDSLYRQNLPQGNFRSTYYRHGAKLIEAIINATARPTLGQPVSNNTASGITALDELDEFIEAMTPNPFNFDPTGSFNPEPPVNFPPMPNTIDPYTLNPQPLPTPADTNSVHGPSTANSPPSPAPAASSSSAAKVKSNSCCEICGYRPEGDPRWFSGSMAKHKKLQHATTPPRIYRCPFPGCTSQYKNRPDNLRQHQIEKGHFLEGQDVGRRPNKRRKVD</sequence>
<feature type="compositionally biased region" description="Low complexity" evidence="1">
    <location>
        <begin position="327"/>
        <end position="347"/>
    </location>
</feature>